<dbReference type="Proteomes" id="UP000091857">
    <property type="component" value="Chromosome 8"/>
</dbReference>
<keyword evidence="1" id="KW-0521">NADP</keyword>
<dbReference type="InterPro" id="IPR045000">
    <property type="entry name" value="TR"/>
</dbReference>
<evidence type="ECO:0000256" key="1">
    <source>
        <dbReference type="ARBA" id="ARBA00022857"/>
    </source>
</evidence>
<comment type="similarity">
    <text evidence="3">Belongs to the short-chain dehydrogenases/reductases (SDR) family. SDR65C subfamily.</text>
</comment>
<reference evidence="5" key="1">
    <citation type="journal article" date="2016" name="Nat. Biotechnol.">
        <title>Sequencing wild and cultivated cassava and related species reveals extensive interspecific hybridization and genetic diversity.</title>
        <authorList>
            <person name="Bredeson J.V."/>
            <person name="Lyons J.B."/>
            <person name="Prochnik S.E."/>
            <person name="Wu G.A."/>
            <person name="Ha C.M."/>
            <person name="Edsinger-Gonzales E."/>
            <person name="Grimwood J."/>
            <person name="Schmutz J."/>
            <person name="Rabbi I.Y."/>
            <person name="Egesi C."/>
            <person name="Nauluvula P."/>
            <person name="Lebot V."/>
            <person name="Ndunguru J."/>
            <person name="Mkamilo G."/>
            <person name="Bart R.S."/>
            <person name="Setter T.L."/>
            <person name="Gleadow R.M."/>
            <person name="Kulakow P."/>
            <person name="Ferguson M.E."/>
            <person name="Rounsley S."/>
            <person name="Rokhsar D.S."/>
        </authorList>
    </citation>
    <scope>NUCLEOTIDE SEQUENCE [LARGE SCALE GENOMIC DNA]</scope>
    <source>
        <strain evidence="5">cv. AM560-2</strain>
    </source>
</reference>
<keyword evidence="2" id="KW-0560">Oxidoreductase</keyword>
<evidence type="ECO:0000313" key="4">
    <source>
        <dbReference type="EMBL" id="OAY43626.1"/>
    </source>
</evidence>
<protein>
    <recommendedName>
        <fullName evidence="6">Tropinone reductase I</fullName>
    </recommendedName>
</protein>
<evidence type="ECO:0000313" key="5">
    <source>
        <dbReference type="Proteomes" id="UP000091857"/>
    </source>
</evidence>
<sequence length="271" mass="29793">MEGILSSKEKRWSLKGMTALVTGGTRGIGHAIVEELAEFEVAVHTCSRNQEELDQCLQEWKNKGFKVTGSVCDMIHRNQREKLMQTVSSIFHGKLNILVNNAGICITKDAVDHTDEDIFSTMSINFESVFHVCQLSYPLLKASGYGSIVNISSNSSAMAIPLLSVYEASKGAVNQITKHLACEWAKDNIRVNAISPGLIRTTLYDIGQEYPKIAGFLNRYVTQTPISRPGEPHEISSMVAFLCFPTASFITGQVIVIDGGFTVNGFCRPNI</sequence>
<dbReference type="SUPFAM" id="SSF51735">
    <property type="entry name" value="NAD(P)-binding Rossmann-fold domains"/>
    <property type="match status" value="1"/>
</dbReference>
<organism evidence="4 5">
    <name type="scientific">Manihot esculenta</name>
    <name type="common">Cassava</name>
    <name type="synonym">Jatropha manihot</name>
    <dbReference type="NCBI Taxonomy" id="3983"/>
    <lineage>
        <taxon>Eukaryota</taxon>
        <taxon>Viridiplantae</taxon>
        <taxon>Streptophyta</taxon>
        <taxon>Embryophyta</taxon>
        <taxon>Tracheophyta</taxon>
        <taxon>Spermatophyta</taxon>
        <taxon>Magnoliopsida</taxon>
        <taxon>eudicotyledons</taxon>
        <taxon>Gunneridae</taxon>
        <taxon>Pentapetalae</taxon>
        <taxon>rosids</taxon>
        <taxon>fabids</taxon>
        <taxon>Malpighiales</taxon>
        <taxon>Euphorbiaceae</taxon>
        <taxon>Crotonoideae</taxon>
        <taxon>Manihoteae</taxon>
        <taxon>Manihot</taxon>
    </lineage>
</organism>
<dbReference type="Gene3D" id="3.40.50.720">
    <property type="entry name" value="NAD(P)-binding Rossmann-like Domain"/>
    <property type="match status" value="1"/>
</dbReference>
<dbReference type="FunFam" id="3.40.50.720:FF:000084">
    <property type="entry name" value="Short-chain dehydrogenase reductase"/>
    <property type="match status" value="1"/>
</dbReference>
<dbReference type="PANTHER" id="PTHR42898">
    <property type="entry name" value="TROPINONE REDUCTASE"/>
    <property type="match status" value="1"/>
</dbReference>
<evidence type="ECO:0000256" key="2">
    <source>
        <dbReference type="ARBA" id="ARBA00023002"/>
    </source>
</evidence>
<accession>A0A2C9VFT7</accession>
<dbReference type="PRINTS" id="PR00081">
    <property type="entry name" value="GDHRDH"/>
</dbReference>
<keyword evidence="5" id="KW-1185">Reference proteome</keyword>
<proteinExistence type="inferred from homology"/>
<comment type="caution">
    <text evidence="4">The sequence shown here is derived from an EMBL/GenBank/DDBJ whole genome shotgun (WGS) entry which is preliminary data.</text>
</comment>
<dbReference type="EMBL" id="CM004394">
    <property type="protein sequence ID" value="OAY43626.1"/>
    <property type="molecule type" value="Genomic_DNA"/>
</dbReference>
<gene>
    <name evidence="4" type="ORF">MANES_08G084500v8</name>
</gene>
<name>A0A2C9VFT7_MANES</name>
<dbReference type="GO" id="GO:0016491">
    <property type="term" value="F:oxidoreductase activity"/>
    <property type="evidence" value="ECO:0007669"/>
    <property type="project" value="UniProtKB-KW"/>
</dbReference>
<dbReference type="AlphaFoldDB" id="A0A2C9VFT7"/>
<dbReference type="Pfam" id="PF13561">
    <property type="entry name" value="adh_short_C2"/>
    <property type="match status" value="1"/>
</dbReference>
<dbReference type="STRING" id="3983.A0A2C9VFT7"/>
<dbReference type="InterPro" id="IPR002347">
    <property type="entry name" value="SDR_fam"/>
</dbReference>
<evidence type="ECO:0000256" key="3">
    <source>
        <dbReference type="ARBA" id="ARBA00025714"/>
    </source>
</evidence>
<dbReference type="PANTHER" id="PTHR42898:SF101">
    <property type="entry name" value="ENOYL-(ACYL CARRIER) REDUCTASE"/>
    <property type="match status" value="1"/>
</dbReference>
<dbReference type="Gramene" id="Manes.08G084500.1.v8.1">
    <property type="protein sequence ID" value="Manes.08G084500.1.v8.1.CDS"/>
    <property type="gene ID" value="Manes.08G084500.v8.1"/>
</dbReference>
<evidence type="ECO:0008006" key="6">
    <source>
        <dbReference type="Google" id="ProtNLM"/>
    </source>
</evidence>
<dbReference type="PRINTS" id="PR00080">
    <property type="entry name" value="SDRFAMILY"/>
</dbReference>
<dbReference type="InterPro" id="IPR036291">
    <property type="entry name" value="NAD(P)-bd_dom_sf"/>
</dbReference>